<protein>
    <submittedName>
        <fullName evidence="2">Uncharacterized protein</fullName>
    </submittedName>
</protein>
<evidence type="ECO:0000256" key="1">
    <source>
        <dbReference type="SAM" id="Phobius"/>
    </source>
</evidence>
<reference evidence="2 3" key="1">
    <citation type="submission" date="2018-06" db="EMBL/GenBank/DDBJ databases">
        <title>WGS assembly of Brassica rapa FPsc.</title>
        <authorList>
            <person name="Bowman J."/>
            <person name="Kohchi T."/>
            <person name="Yamato K."/>
            <person name="Jenkins J."/>
            <person name="Shu S."/>
            <person name="Ishizaki K."/>
            <person name="Yamaoka S."/>
            <person name="Nishihama R."/>
            <person name="Nakamura Y."/>
            <person name="Berger F."/>
            <person name="Adam C."/>
            <person name="Aki S."/>
            <person name="Althoff F."/>
            <person name="Araki T."/>
            <person name="Arteaga-Vazquez M."/>
            <person name="Balasubrmanian S."/>
            <person name="Bauer D."/>
            <person name="Boehm C."/>
            <person name="Briginshaw L."/>
            <person name="Caballero-Perez J."/>
            <person name="Catarino B."/>
            <person name="Chen F."/>
            <person name="Chiyoda S."/>
            <person name="Chovatia M."/>
            <person name="Davies K."/>
            <person name="Delmans M."/>
            <person name="Demura T."/>
            <person name="Dierschke T."/>
            <person name="Dolan L."/>
            <person name="Dorantes-Acosta A."/>
            <person name="Eklund D."/>
            <person name="Florent S."/>
            <person name="Flores-Sandoval E."/>
            <person name="Fujiyama A."/>
            <person name="Fukuzawa H."/>
            <person name="Galik B."/>
            <person name="Grimanelli D."/>
            <person name="Grimwood J."/>
            <person name="Grossniklaus U."/>
            <person name="Hamada T."/>
            <person name="Haseloff J."/>
            <person name="Hetherington A."/>
            <person name="Higo A."/>
            <person name="Hirakawa Y."/>
            <person name="Hundley H."/>
            <person name="Ikeda Y."/>
            <person name="Inoue K."/>
            <person name="Inoue S."/>
            <person name="Ishida S."/>
            <person name="Jia Q."/>
            <person name="Kakita M."/>
            <person name="Kanazawa T."/>
            <person name="Kawai Y."/>
            <person name="Kawashima T."/>
            <person name="Kennedy M."/>
            <person name="Kinose K."/>
            <person name="Kinoshita T."/>
            <person name="Kohara Y."/>
            <person name="Koide E."/>
            <person name="Komatsu K."/>
            <person name="Kopischke S."/>
            <person name="Kubo M."/>
            <person name="Kyozuka J."/>
            <person name="Lagercrantz U."/>
            <person name="Lin S."/>
            <person name="Lindquist E."/>
            <person name="Lipzen A."/>
            <person name="Lu C."/>
            <person name="Luna E."/>
            <person name="Martienssen R."/>
            <person name="Minamino N."/>
            <person name="Mizutani M."/>
            <person name="Mizutani M."/>
            <person name="Mochizuki N."/>
            <person name="Monte I."/>
            <person name="Mosher R."/>
            <person name="Nagasaki H."/>
            <person name="Nakagami H."/>
            <person name="Naramoto S."/>
            <person name="Nishitani K."/>
            <person name="Ohtani M."/>
            <person name="Okamoto T."/>
            <person name="Okumura M."/>
            <person name="Phillips J."/>
            <person name="Pollak B."/>
            <person name="Reinders A."/>
            <person name="Roevekamp M."/>
            <person name="Sano R."/>
            <person name="Sawa S."/>
            <person name="Schmid M."/>
            <person name="Shirakawa M."/>
            <person name="Solano R."/>
            <person name="Spunde A."/>
            <person name="Suetsugu N."/>
            <person name="Sugano S."/>
            <person name="Sugiyama A."/>
            <person name="Sun R."/>
            <person name="Suzuki Y."/>
            <person name="Takenaka M."/>
            <person name="Takezawa D."/>
            <person name="Tomogane H."/>
            <person name="Tsuzuki M."/>
            <person name="Ueda T."/>
            <person name="Umeda M."/>
            <person name="Ward J."/>
            <person name="Watanabe Y."/>
            <person name="Yazaki K."/>
            <person name="Yokoyama R."/>
            <person name="Yoshitake Y."/>
            <person name="Yotsui I."/>
            <person name="Zachgo S."/>
            <person name="Schmutz J."/>
        </authorList>
    </citation>
    <scope>NUCLEOTIDE SEQUENCE [LARGE SCALE GENOMIC DNA]</scope>
    <source>
        <strain evidence="3">cv. B-3</strain>
    </source>
</reference>
<feature type="transmembrane region" description="Helical" evidence="1">
    <location>
        <begin position="30"/>
        <end position="50"/>
    </location>
</feature>
<keyword evidence="1" id="KW-0472">Membrane</keyword>
<dbReference type="AlphaFoldDB" id="A0A397YG46"/>
<sequence length="148" mass="17375">MPFKSGSGYFFGLLLLQIWPFSFRQRWFIYQYFSASVVEVSTIASFLLVMFSREEYIAFSFWLFFAVSLAPLLQSNIKSSHDLDMSMLSLGLCFRSSLSRPSNGFFVRSFSYLSRLCLLVLRLWSWRVDPCHHLYLINASHHIMYSSM</sequence>
<dbReference type="Proteomes" id="UP000264353">
    <property type="component" value="Chromosome A8"/>
</dbReference>
<name>A0A397YG46_BRACM</name>
<keyword evidence="1" id="KW-0812">Transmembrane</keyword>
<proteinExistence type="predicted"/>
<feature type="transmembrane region" description="Helical" evidence="1">
    <location>
        <begin position="105"/>
        <end position="124"/>
    </location>
</feature>
<gene>
    <name evidence="2" type="ORF">BRARA_H00432</name>
</gene>
<keyword evidence="1" id="KW-1133">Transmembrane helix</keyword>
<evidence type="ECO:0000313" key="3">
    <source>
        <dbReference type="Proteomes" id="UP000264353"/>
    </source>
</evidence>
<feature type="transmembrane region" description="Helical" evidence="1">
    <location>
        <begin position="56"/>
        <end position="73"/>
    </location>
</feature>
<evidence type="ECO:0000313" key="2">
    <source>
        <dbReference type="EMBL" id="RID49646.1"/>
    </source>
</evidence>
<organism evidence="2 3">
    <name type="scientific">Brassica campestris</name>
    <name type="common">Field mustard</name>
    <dbReference type="NCBI Taxonomy" id="3711"/>
    <lineage>
        <taxon>Eukaryota</taxon>
        <taxon>Viridiplantae</taxon>
        <taxon>Streptophyta</taxon>
        <taxon>Embryophyta</taxon>
        <taxon>Tracheophyta</taxon>
        <taxon>Spermatophyta</taxon>
        <taxon>Magnoliopsida</taxon>
        <taxon>eudicotyledons</taxon>
        <taxon>Gunneridae</taxon>
        <taxon>Pentapetalae</taxon>
        <taxon>rosids</taxon>
        <taxon>malvids</taxon>
        <taxon>Brassicales</taxon>
        <taxon>Brassicaceae</taxon>
        <taxon>Brassiceae</taxon>
        <taxon>Brassica</taxon>
    </lineage>
</organism>
<accession>A0A397YG46</accession>
<dbReference type="EMBL" id="CM010635">
    <property type="protein sequence ID" value="RID49646.1"/>
    <property type="molecule type" value="Genomic_DNA"/>
</dbReference>